<dbReference type="Pfam" id="PF13519">
    <property type="entry name" value="VWA_2"/>
    <property type="match status" value="1"/>
</dbReference>
<dbReference type="PANTHER" id="PTHR36846">
    <property type="entry name" value="PROTEIN VIAA"/>
    <property type="match status" value="1"/>
</dbReference>
<dbReference type="Gene3D" id="3.40.50.410">
    <property type="entry name" value="von Willebrand factor, type A domain"/>
    <property type="match status" value="1"/>
</dbReference>
<dbReference type="AlphaFoldDB" id="D5VTF4"/>
<dbReference type="RefSeq" id="WP_013100602.1">
    <property type="nucleotide sequence ID" value="NC_014122.1"/>
</dbReference>
<dbReference type="SMART" id="SM00327">
    <property type="entry name" value="VWA"/>
    <property type="match status" value="1"/>
</dbReference>
<dbReference type="InterPro" id="IPR036465">
    <property type="entry name" value="vWFA_dom_sf"/>
</dbReference>
<dbReference type="PANTHER" id="PTHR36846:SF1">
    <property type="entry name" value="PROTEIN VIAA"/>
    <property type="match status" value="1"/>
</dbReference>
<organism evidence="2 3">
    <name type="scientific">Methanocaldococcus infernus (strain DSM 11812 / JCM 15783 / ME)</name>
    <dbReference type="NCBI Taxonomy" id="573063"/>
    <lineage>
        <taxon>Archaea</taxon>
        <taxon>Methanobacteriati</taxon>
        <taxon>Methanobacteriota</taxon>
        <taxon>Methanomada group</taxon>
        <taxon>Methanococci</taxon>
        <taxon>Methanococcales</taxon>
        <taxon>Methanocaldococcaceae</taxon>
        <taxon>Methanocaldococcus</taxon>
    </lineage>
</organism>
<gene>
    <name evidence="2" type="ordered locus">Metin_1204</name>
</gene>
<dbReference type="GeneID" id="9132223"/>
<evidence type="ECO:0000313" key="2">
    <source>
        <dbReference type="EMBL" id="ADG13857.1"/>
    </source>
</evidence>
<dbReference type="SUPFAM" id="SSF53300">
    <property type="entry name" value="vWA-like"/>
    <property type="match status" value="1"/>
</dbReference>
<feature type="domain" description="VWFA" evidence="1">
    <location>
        <begin position="213"/>
        <end position="370"/>
    </location>
</feature>
<evidence type="ECO:0000313" key="3">
    <source>
        <dbReference type="Proteomes" id="UP000002061"/>
    </source>
</evidence>
<dbReference type="eggNOG" id="arCOG00442">
    <property type="taxonomic scope" value="Archaea"/>
</dbReference>
<dbReference type="EMBL" id="CP002009">
    <property type="protein sequence ID" value="ADG13857.1"/>
    <property type="molecule type" value="Genomic_DNA"/>
</dbReference>
<name>D5VTF4_METIM</name>
<protein>
    <submittedName>
        <fullName evidence="2">von Willebrand factor type A</fullName>
    </submittedName>
</protein>
<dbReference type="STRING" id="573063.Metin_1204"/>
<dbReference type="InterPro" id="IPR002035">
    <property type="entry name" value="VWF_A"/>
</dbReference>
<dbReference type="KEGG" id="mif:Metin_1204"/>
<dbReference type="HOGENOM" id="CLU_036888_0_0_2"/>
<keyword evidence="3" id="KW-1185">Reference proteome</keyword>
<dbReference type="PROSITE" id="PS50234">
    <property type="entry name" value="VWFA"/>
    <property type="match status" value="1"/>
</dbReference>
<dbReference type="GO" id="GO:0005829">
    <property type="term" value="C:cytosol"/>
    <property type="evidence" value="ECO:0007669"/>
    <property type="project" value="TreeGrafter"/>
</dbReference>
<dbReference type="Proteomes" id="UP000002061">
    <property type="component" value="Chromosome"/>
</dbReference>
<reference evidence="2" key="1">
    <citation type="submission" date="2010-04" db="EMBL/GenBank/DDBJ databases">
        <title>Complete sequence of Methanocaldococcus infernus ME.</title>
        <authorList>
            <consortium name="US DOE Joint Genome Institute"/>
            <person name="Lucas S."/>
            <person name="Copeland A."/>
            <person name="Lapidus A."/>
            <person name="Cheng J.-F."/>
            <person name="Bruce D."/>
            <person name="Goodwin L."/>
            <person name="Pitluck S."/>
            <person name="Munk A.C."/>
            <person name="Detter J.C."/>
            <person name="Han C."/>
            <person name="Tapia R."/>
            <person name="Land M."/>
            <person name="Hauser L."/>
            <person name="Kyrpides N."/>
            <person name="Mikhailova N."/>
            <person name="Sieprawska-Lupa M."/>
            <person name="Whitman W.B."/>
            <person name="Woyke T."/>
        </authorList>
    </citation>
    <scope>NUCLEOTIDE SEQUENCE [LARGE SCALE GENOMIC DNA]</scope>
    <source>
        <strain evidence="2">ME</strain>
    </source>
</reference>
<sequence length="370" mass="43249">MSYIKHDKYDKIIWNRVRKEISSNLSDELTESIFYLFFKYNVEIIKSHEVIEKIMKSRKFSYIKSITTLDESLSLIATNHFCSNIKEKDVEEIMSEIESFLSLTYGFGGGEKIFLDPKKKIELYEKLLKNKNLIRFLDFFTKFNRLAIKKSRRKIKHIVGVKYDVKLGNRISNLLLSEVKNLADPYLLLDFLRRYSESKLLNYEILENSEKKELVICLDVSGSMRGKKEEWAKALALAITNLSINEGKKVHIIFFDDGVREVKEFNKKLSMNDILYIASVFYGGGTNFEKPLKKAMEYNGDIIFITDGEAEISKNFTNKFIEEKKKRGIKLYSFFINTKSTYSLKKLSDLSLTIYEINERSAEKILDKII</sequence>
<accession>D5VTF4</accession>
<proteinExistence type="predicted"/>
<evidence type="ECO:0000259" key="1">
    <source>
        <dbReference type="PROSITE" id="PS50234"/>
    </source>
</evidence>